<dbReference type="GO" id="GO:0006355">
    <property type="term" value="P:regulation of DNA-templated transcription"/>
    <property type="evidence" value="ECO:0007669"/>
    <property type="project" value="InterPro"/>
</dbReference>
<dbReference type="InParanoid" id="A0A420XUA7"/>
<dbReference type="InterPro" id="IPR029016">
    <property type="entry name" value="GAF-like_dom_sf"/>
</dbReference>
<dbReference type="Gene3D" id="3.60.40.10">
    <property type="entry name" value="PPM-type phosphatase domain"/>
    <property type="match status" value="1"/>
</dbReference>
<gene>
    <name evidence="3" type="ORF">CLV35_0850</name>
</gene>
<dbReference type="InterPro" id="IPR013767">
    <property type="entry name" value="PAS_fold"/>
</dbReference>
<dbReference type="Proteomes" id="UP000281955">
    <property type="component" value="Unassembled WGS sequence"/>
</dbReference>
<dbReference type="OrthoDB" id="118142at2"/>
<evidence type="ECO:0000313" key="3">
    <source>
        <dbReference type="EMBL" id="RKS80418.1"/>
    </source>
</evidence>
<dbReference type="Pfam" id="PF00989">
    <property type="entry name" value="PAS"/>
    <property type="match status" value="1"/>
</dbReference>
<evidence type="ECO:0000259" key="2">
    <source>
        <dbReference type="PROSITE" id="PS50112"/>
    </source>
</evidence>
<dbReference type="Gene3D" id="3.30.450.40">
    <property type="match status" value="1"/>
</dbReference>
<protein>
    <submittedName>
        <fullName evidence="3">PAS domain S-box-containing protein</fullName>
    </submittedName>
</protein>
<dbReference type="PANTHER" id="PTHR43156:SF2">
    <property type="entry name" value="STAGE II SPORULATION PROTEIN E"/>
    <property type="match status" value="1"/>
</dbReference>
<dbReference type="SUPFAM" id="SSF55785">
    <property type="entry name" value="PYP-like sensor domain (PAS domain)"/>
    <property type="match status" value="1"/>
</dbReference>
<accession>A0A420XUA7</accession>
<dbReference type="CDD" id="cd00130">
    <property type="entry name" value="PAS"/>
    <property type="match status" value="1"/>
</dbReference>
<dbReference type="Pfam" id="PF13492">
    <property type="entry name" value="GAF_3"/>
    <property type="match status" value="1"/>
</dbReference>
<dbReference type="InterPro" id="IPR052016">
    <property type="entry name" value="Bact_Sigma-Reg"/>
</dbReference>
<dbReference type="GO" id="GO:0016791">
    <property type="term" value="F:phosphatase activity"/>
    <property type="evidence" value="ECO:0007669"/>
    <property type="project" value="TreeGrafter"/>
</dbReference>
<dbReference type="EMBL" id="RBWV01000009">
    <property type="protein sequence ID" value="RKS80418.1"/>
    <property type="molecule type" value="Genomic_DNA"/>
</dbReference>
<evidence type="ECO:0000313" key="4">
    <source>
        <dbReference type="Proteomes" id="UP000281955"/>
    </source>
</evidence>
<keyword evidence="4" id="KW-1185">Reference proteome</keyword>
<dbReference type="Gene3D" id="3.30.450.20">
    <property type="entry name" value="PAS domain"/>
    <property type="match status" value="1"/>
</dbReference>
<dbReference type="PROSITE" id="PS50112">
    <property type="entry name" value="PAS"/>
    <property type="match status" value="1"/>
</dbReference>
<dbReference type="SMART" id="SM00065">
    <property type="entry name" value="GAF"/>
    <property type="match status" value="1"/>
</dbReference>
<dbReference type="InterPro" id="IPR036457">
    <property type="entry name" value="PPM-type-like_dom_sf"/>
</dbReference>
<dbReference type="PANTHER" id="PTHR43156">
    <property type="entry name" value="STAGE II SPORULATION PROTEIN E-RELATED"/>
    <property type="match status" value="1"/>
</dbReference>
<dbReference type="RefSeq" id="WP_121192102.1">
    <property type="nucleotide sequence ID" value="NZ_RBWV01000009.1"/>
</dbReference>
<dbReference type="SMART" id="SM00331">
    <property type="entry name" value="PP2C_SIG"/>
    <property type="match status" value="1"/>
</dbReference>
<dbReference type="AlphaFoldDB" id="A0A420XUA7"/>
<dbReference type="SMART" id="SM00091">
    <property type="entry name" value="PAS"/>
    <property type="match status" value="1"/>
</dbReference>
<reference evidence="3 4" key="1">
    <citation type="submission" date="2018-10" db="EMBL/GenBank/DDBJ databases">
        <title>Genomic Encyclopedia of Archaeal and Bacterial Type Strains, Phase II (KMG-II): from individual species to whole genera.</title>
        <authorList>
            <person name="Goeker M."/>
        </authorList>
    </citation>
    <scope>NUCLEOTIDE SEQUENCE [LARGE SCALE GENOMIC DNA]</scope>
    <source>
        <strain evidence="3 4">RP-AC37</strain>
    </source>
</reference>
<dbReference type="InterPro" id="IPR001932">
    <property type="entry name" value="PPM-type_phosphatase-like_dom"/>
</dbReference>
<dbReference type="InterPro" id="IPR003018">
    <property type="entry name" value="GAF"/>
</dbReference>
<dbReference type="InterPro" id="IPR035965">
    <property type="entry name" value="PAS-like_dom_sf"/>
</dbReference>
<comment type="caution">
    <text evidence="3">The sequence shown here is derived from an EMBL/GenBank/DDBJ whole genome shotgun (WGS) entry which is preliminary data.</text>
</comment>
<keyword evidence="1" id="KW-0378">Hydrolase</keyword>
<evidence type="ECO:0000256" key="1">
    <source>
        <dbReference type="ARBA" id="ARBA00022801"/>
    </source>
</evidence>
<dbReference type="NCBIfam" id="TIGR00229">
    <property type="entry name" value="sensory_box"/>
    <property type="match status" value="1"/>
</dbReference>
<feature type="domain" description="PAS" evidence="2">
    <location>
        <begin position="24"/>
        <end position="99"/>
    </location>
</feature>
<name>A0A420XUA7_9ACTN</name>
<dbReference type="SUPFAM" id="SSF55781">
    <property type="entry name" value="GAF domain-like"/>
    <property type="match status" value="1"/>
</dbReference>
<dbReference type="InterPro" id="IPR000014">
    <property type="entry name" value="PAS"/>
</dbReference>
<dbReference type="Pfam" id="PF07228">
    <property type="entry name" value="SpoIIE"/>
    <property type="match status" value="1"/>
</dbReference>
<sequence>MHDDSAPQRLNGSLQTRDTRVPVEAGLLPALFGPADGAMLAVDAQGAVTGVTESAGRLLGYTEDELLGKPLHETLHAQHPDGRRLPREECALFAALVGTRPAFGADEVLIRADGTLLPVEWAFAPTVIAALPVGGVVALQAVDSAPTDVQHMRAVLAEQTNVRLAVLADVSEALADADLSDALQALADLVVPRLADWVVVDVVDEDTGRLHRAALTHRDPALQQVGRSVLGRLPDPSSLDQGSLAQVLRGAPTQHTTVFADPAEAPGPLGAARLALFALLGAAEAITAPLKARRRILGAVTLVRTDPERPFLPADVAFTADLGRRAATAVDTAYLLRRSTARAEQLQRALLPVLPCRVGGVEIGTTYRPAGDAAQVGGDWYDAFCVPDGGLALVVGDVAGHDLKAAGTMGSVRHKLRAVAADRATAPSDVLRRLDVLLQHFGTLELATAVYAQLSPGERTGWRLTWSNAGHPPPLLLTAEGAPAYLAGDADLPLGVADLPRHDHSADVPAGSTVVLYTDGLVERPGASLSDGLDVLRREAGGIAHLPPDQLARTLVARVTPHLSDDIAVLAARVPGGPGQP</sequence>
<dbReference type="SUPFAM" id="SSF81606">
    <property type="entry name" value="PP2C-like"/>
    <property type="match status" value="1"/>
</dbReference>
<proteinExistence type="predicted"/>
<organism evidence="3 4">
    <name type="scientific">Motilibacter peucedani</name>
    <dbReference type="NCBI Taxonomy" id="598650"/>
    <lineage>
        <taxon>Bacteria</taxon>
        <taxon>Bacillati</taxon>
        <taxon>Actinomycetota</taxon>
        <taxon>Actinomycetes</taxon>
        <taxon>Motilibacterales</taxon>
        <taxon>Motilibacteraceae</taxon>
        <taxon>Motilibacter</taxon>
    </lineage>
</organism>